<gene>
    <name evidence="2" type="ORF">CALCODRAFT_489170</name>
</gene>
<proteinExistence type="predicted"/>
<feature type="non-terminal residue" evidence="2">
    <location>
        <position position="419"/>
    </location>
</feature>
<dbReference type="Proteomes" id="UP000076842">
    <property type="component" value="Unassembled WGS sequence"/>
</dbReference>
<dbReference type="STRING" id="1353952.A0A166JFX9"/>
<reference evidence="2 3" key="1">
    <citation type="journal article" date="2016" name="Mol. Biol. Evol.">
        <title>Comparative Genomics of Early-Diverging Mushroom-Forming Fungi Provides Insights into the Origins of Lignocellulose Decay Capabilities.</title>
        <authorList>
            <person name="Nagy L.G."/>
            <person name="Riley R."/>
            <person name="Tritt A."/>
            <person name="Adam C."/>
            <person name="Daum C."/>
            <person name="Floudas D."/>
            <person name="Sun H."/>
            <person name="Yadav J.S."/>
            <person name="Pangilinan J."/>
            <person name="Larsson K.H."/>
            <person name="Matsuura K."/>
            <person name="Barry K."/>
            <person name="Labutti K."/>
            <person name="Kuo R."/>
            <person name="Ohm R.A."/>
            <person name="Bhattacharya S.S."/>
            <person name="Shirouzu T."/>
            <person name="Yoshinaga Y."/>
            <person name="Martin F.M."/>
            <person name="Grigoriev I.V."/>
            <person name="Hibbett D.S."/>
        </authorList>
    </citation>
    <scope>NUCLEOTIDE SEQUENCE [LARGE SCALE GENOMIC DNA]</scope>
    <source>
        <strain evidence="2 3">HHB12733</strain>
    </source>
</reference>
<feature type="region of interest" description="Disordered" evidence="1">
    <location>
        <begin position="364"/>
        <end position="419"/>
    </location>
</feature>
<keyword evidence="3" id="KW-1185">Reference proteome</keyword>
<evidence type="ECO:0000256" key="1">
    <source>
        <dbReference type="SAM" id="MobiDB-lite"/>
    </source>
</evidence>
<organism evidence="2 3">
    <name type="scientific">Calocera cornea HHB12733</name>
    <dbReference type="NCBI Taxonomy" id="1353952"/>
    <lineage>
        <taxon>Eukaryota</taxon>
        <taxon>Fungi</taxon>
        <taxon>Dikarya</taxon>
        <taxon>Basidiomycota</taxon>
        <taxon>Agaricomycotina</taxon>
        <taxon>Dacrymycetes</taxon>
        <taxon>Dacrymycetales</taxon>
        <taxon>Dacrymycetaceae</taxon>
        <taxon>Calocera</taxon>
    </lineage>
</organism>
<evidence type="ECO:0000313" key="3">
    <source>
        <dbReference type="Proteomes" id="UP000076842"/>
    </source>
</evidence>
<dbReference type="EMBL" id="KV424409">
    <property type="protein sequence ID" value="KZT44683.1"/>
    <property type="molecule type" value="Genomic_DNA"/>
</dbReference>
<sequence length="419" mass="46656">MALPHRTVLSDHPLSFAVPPLAADDDGTYIPRGLNDLLASLSIPPIELTPQPRGKVNRANRAKRRAELDGLLLDRLLTCEERSSLIRFWTLYAREVSFQTGLEAVAPDLSADRRREVWKRLTGSWGEVFALEPHNDLLQAACYILHAAASRRGIVVHLHPRRAAIGAWISSLPISEWRTVVLPGDWDYNGFLQPGTSVSPARALSPFVWPPWFSWDQRQQAGPPTFDRTFEYRAGFSMHELIRRPWRCRLPPLLPRQPTAAHLDARTPHPLLPDRAQGPPTAVQRLHCATAPLHSGEKGAGNEGAVAPWDALGPDRALPGAHTLGRIDTRTGVNTPSADLALLAVLRMHHAHTLPPAAGNLGLHLQQQRQQQQRQQQQRQQQQQQQQEHGQETHPGTPTGSRPVSLHRQPHPGLLPFAR</sequence>
<evidence type="ECO:0000313" key="2">
    <source>
        <dbReference type="EMBL" id="KZT44683.1"/>
    </source>
</evidence>
<protein>
    <submittedName>
        <fullName evidence="2">Uncharacterized protein</fullName>
    </submittedName>
</protein>
<dbReference type="AlphaFoldDB" id="A0A166JFX9"/>
<accession>A0A166JFX9</accession>
<feature type="compositionally biased region" description="Low complexity" evidence="1">
    <location>
        <begin position="366"/>
        <end position="387"/>
    </location>
</feature>
<name>A0A166JFX9_9BASI</name>
<dbReference type="InParanoid" id="A0A166JFX9"/>